<proteinExistence type="predicted"/>
<reference evidence="1 2" key="1">
    <citation type="journal article" date="2019" name="Sci. Rep.">
        <title>Orb-weaving spider Araneus ventricosus genome elucidates the spidroin gene catalogue.</title>
        <authorList>
            <person name="Kono N."/>
            <person name="Nakamura H."/>
            <person name="Ohtoshi R."/>
            <person name="Moran D.A.P."/>
            <person name="Shinohara A."/>
            <person name="Yoshida Y."/>
            <person name="Fujiwara M."/>
            <person name="Mori M."/>
            <person name="Tomita M."/>
            <person name="Arakawa K."/>
        </authorList>
    </citation>
    <scope>NUCLEOTIDE SEQUENCE [LARGE SCALE GENOMIC DNA]</scope>
</reference>
<dbReference type="AlphaFoldDB" id="A0A4Y2Q9P4"/>
<dbReference type="Proteomes" id="UP000499080">
    <property type="component" value="Unassembled WGS sequence"/>
</dbReference>
<accession>A0A4Y2Q9P4</accession>
<protein>
    <submittedName>
        <fullName evidence="1">Uncharacterized protein</fullName>
    </submittedName>
</protein>
<evidence type="ECO:0000313" key="1">
    <source>
        <dbReference type="EMBL" id="GBN59337.1"/>
    </source>
</evidence>
<name>A0A4Y2Q9P4_ARAVE</name>
<organism evidence="1 2">
    <name type="scientific">Araneus ventricosus</name>
    <name type="common">Orbweaver spider</name>
    <name type="synonym">Epeira ventricosa</name>
    <dbReference type="NCBI Taxonomy" id="182803"/>
    <lineage>
        <taxon>Eukaryota</taxon>
        <taxon>Metazoa</taxon>
        <taxon>Ecdysozoa</taxon>
        <taxon>Arthropoda</taxon>
        <taxon>Chelicerata</taxon>
        <taxon>Arachnida</taxon>
        <taxon>Araneae</taxon>
        <taxon>Araneomorphae</taxon>
        <taxon>Entelegynae</taxon>
        <taxon>Araneoidea</taxon>
        <taxon>Araneidae</taxon>
        <taxon>Araneus</taxon>
    </lineage>
</organism>
<comment type="caution">
    <text evidence="1">The sequence shown here is derived from an EMBL/GenBank/DDBJ whole genome shotgun (WGS) entry which is preliminary data.</text>
</comment>
<keyword evidence="2" id="KW-1185">Reference proteome</keyword>
<sequence>MAKSVRTKTMNPPLDLDYGWTSNTPALEPAVDMIFLPKIDDARQGSSDELPDNNWDISALKHDLAYLNRCFAS</sequence>
<dbReference type="EMBL" id="BGPR01013122">
    <property type="protein sequence ID" value="GBN59337.1"/>
    <property type="molecule type" value="Genomic_DNA"/>
</dbReference>
<gene>
    <name evidence="1" type="ORF">AVEN_275581_1</name>
</gene>
<evidence type="ECO:0000313" key="2">
    <source>
        <dbReference type="Proteomes" id="UP000499080"/>
    </source>
</evidence>